<evidence type="ECO:0000259" key="15">
    <source>
        <dbReference type="Pfam" id="PF13018"/>
    </source>
</evidence>
<keyword evidence="9 12" id="KW-0472">Membrane</keyword>
<dbReference type="SUPFAM" id="SSF54523">
    <property type="entry name" value="Pili subunits"/>
    <property type="match status" value="1"/>
</dbReference>
<dbReference type="InterPro" id="IPR008635">
    <property type="entry name" value="Coiled_stalk_dom"/>
</dbReference>
<dbReference type="InterPro" id="IPR053108">
    <property type="entry name" value="Chlamydial_TARP"/>
</dbReference>
<keyword evidence="4" id="KW-0813">Transport</keyword>
<evidence type="ECO:0000256" key="3">
    <source>
        <dbReference type="ARBA" id="ARBA00005848"/>
    </source>
</evidence>
<name>A0A4R3NKK2_9GAMM</name>
<dbReference type="RefSeq" id="WP_132496434.1">
    <property type="nucleotide sequence ID" value="NZ_SMAS01000005.1"/>
</dbReference>
<evidence type="ECO:0000256" key="5">
    <source>
        <dbReference type="ARBA" id="ARBA00022452"/>
    </source>
</evidence>
<proteinExistence type="inferred from homology"/>
<accession>A0A4R3NKK2</accession>
<dbReference type="Gene3D" id="2.150.10.10">
    <property type="entry name" value="Serralysin-like metalloprotease, C-terminal"/>
    <property type="match status" value="2"/>
</dbReference>
<evidence type="ECO:0000256" key="10">
    <source>
        <dbReference type="ARBA" id="ARBA00023237"/>
    </source>
</evidence>
<evidence type="ECO:0000256" key="8">
    <source>
        <dbReference type="ARBA" id="ARBA00022927"/>
    </source>
</evidence>
<evidence type="ECO:0000256" key="1">
    <source>
        <dbReference type="ARBA" id="ARBA00004241"/>
    </source>
</evidence>
<keyword evidence="5" id="KW-1134">Transmembrane beta strand</keyword>
<evidence type="ECO:0000256" key="12">
    <source>
        <dbReference type="SAM" id="Phobius"/>
    </source>
</evidence>
<dbReference type="Pfam" id="PF13018">
    <property type="entry name" value="ESPR"/>
    <property type="match status" value="1"/>
</dbReference>
<evidence type="ECO:0000256" key="2">
    <source>
        <dbReference type="ARBA" id="ARBA00004442"/>
    </source>
</evidence>
<dbReference type="Gene3D" id="1.20.5.340">
    <property type="match status" value="2"/>
</dbReference>
<keyword evidence="6 12" id="KW-0812">Transmembrane</keyword>
<dbReference type="Proteomes" id="UP000295055">
    <property type="component" value="Unassembled WGS sequence"/>
</dbReference>
<dbReference type="Pfam" id="PF05662">
    <property type="entry name" value="YadA_stalk"/>
    <property type="match status" value="6"/>
</dbReference>
<dbReference type="InterPro" id="IPR005594">
    <property type="entry name" value="YadA_C"/>
</dbReference>
<dbReference type="SUPFAM" id="SSF101967">
    <property type="entry name" value="Adhesin YadA, collagen-binding domain"/>
    <property type="match status" value="3"/>
</dbReference>
<evidence type="ECO:0000256" key="11">
    <source>
        <dbReference type="SAM" id="Coils"/>
    </source>
</evidence>
<feature type="domain" description="Trimeric autotransporter adhesin YadA-like stalk" evidence="14">
    <location>
        <begin position="252"/>
        <end position="293"/>
    </location>
</feature>
<keyword evidence="8" id="KW-0653">Protein transport</keyword>
<comment type="caution">
    <text evidence="16">The sequence shown here is derived from an EMBL/GenBank/DDBJ whole genome shotgun (WGS) entry which is preliminary data.</text>
</comment>
<comment type="subcellular location">
    <subcellularLocation>
        <location evidence="2">Cell outer membrane</location>
    </subcellularLocation>
    <subcellularLocation>
        <location evidence="1">Cell surface</location>
    </subcellularLocation>
</comment>
<keyword evidence="10" id="KW-0998">Cell outer membrane</keyword>
<keyword evidence="12" id="KW-1133">Transmembrane helix</keyword>
<evidence type="ECO:0000313" key="17">
    <source>
        <dbReference type="Proteomes" id="UP000295055"/>
    </source>
</evidence>
<evidence type="ECO:0000259" key="14">
    <source>
        <dbReference type="Pfam" id="PF05662"/>
    </source>
</evidence>
<keyword evidence="11" id="KW-0175">Coiled coil</keyword>
<keyword evidence="7" id="KW-0732">Signal</keyword>
<feature type="domain" description="Trimeric autotransporter adhesin YadA-like stalk" evidence="14">
    <location>
        <begin position="762"/>
        <end position="797"/>
    </location>
</feature>
<dbReference type="EMBL" id="SMAS01000005">
    <property type="protein sequence ID" value="TCT34529.1"/>
    <property type="molecule type" value="Genomic_DNA"/>
</dbReference>
<dbReference type="PANTHER" id="PTHR36975:SF5">
    <property type="entry name" value="TRANSLOCATED ACTIN-RECRUITING PHOSPHOPROTEIN"/>
    <property type="match status" value="1"/>
</dbReference>
<organism evidence="16 17">
    <name type="scientific">Providencia alcalifaciens</name>
    <dbReference type="NCBI Taxonomy" id="126385"/>
    <lineage>
        <taxon>Bacteria</taxon>
        <taxon>Pseudomonadati</taxon>
        <taxon>Pseudomonadota</taxon>
        <taxon>Gammaproteobacteria</taxon>
        <taxon>Enterobacterales</taxon>
        <taxon>Morganellaceae</taxon>
        <taxon>Providencia</taxon>
    </lineage>
</organism>
<evidence type="ECO:0000313" key="16">
    <source>
        <dbReference type="EMBL" id="TCT34529.1"/>
    </source>
</evidence>
<dbReference type="Gene3D" id="3.30.1300.30">
    <property type="entry name" value="GSPII I/J protein-like"/>
    <property type="match status" value="1"/>
</dbReference>
<feature type="coiled-coil region" evidence="11">
    <location>
        <begin position="937"/>
        <end position="964"/>
    </location>
</feature>
<dbReference type="GO" id="GO:0009279">
    <property type="term" value="C:cell outer membrane"/>
    <property type="evidence" value="ECO:0007669"/>
    <property type="project" value="UniProtKB-SubCell"/>
</dbReference>
<evidence type="ECO:0000259" key="13">
    <source>
        <dbReference type="Pfam" id="PF03895"/>
    </source>
</evidence>
<dbReference type="InterPro" id="IPR024973">
    <property type="entry name" value="ESPR"/>
</dbReference>
<dbReference type="Gene3D" id="1.20.5.170">
    <property type="match status" value="3"/>
</dbReference>
<gene>
    <name evidence="16" type="ORF">EC835_105250</name>
</gene>
<feature type="transmembrane region" description="Helical" evidence="12">
    <location>
        <begin position="50"/>
        <end position="71"/>
    </location>
</feature>
<dbReference type="GO" id="GO:0015031">
    <property type="term" value="P:protein transport"/>
    <property type="evidence" value="ECO:0007669"/>
    <property type="project" value="UniProtKB-KW"/>
</dbReference>
<sequence length="1171" mass="123873">MNKIYKTIWNDAIKSWIAVPEITQSGSKLKNLTDNKINPKNKDNSKKENILRIFNINNIVIILSGLFPLIANAVVSDKLTVRVDDDENMVAVYNIDIYKKYFPNAKWNPNNLSNLYLSETIVVGKDSSIANSSTDSRTTATGGTVVFGPNSVAYGFGNTAFGAGTYVSSGGTAVGVATIANNLSTSVGRSAVAENNGVAIGRAALASDTADGGVAIGVSSKATASNAVAIGRSSVASNVNEVSFGNDTIKRKLTNIDAGSADNDAVNFKQLSTTNTNVAKNTQDLIDTNNALNTAKTDLTKQISDNKTDTNNQITTANNKITQINNGEIGIVKFNDANKLINVASDKLGKIVSFTGLDGDRKLTGIDKGTANNDAVNVSQLNETNALVAKNTTDIADNKTAIDKNTTDIADNKTAIDKNTTDIADNKTAIDKNTTDIADNKTAIDKNTTDIADNKTAIDKNTTDIADNKTAIDKNTTDIADNKTAIDKNTTDIADNKTAIDKNTADITSNTAAIDKNTQDITKQGETLKDISTNLESGTLGLVQLSANGEEVILSDKAKDAKAFNIGNKTLTGVTAGKLSADSTEAVNGSQLHATNQTVIANTTAIAANKTAIDKNTTDIADNKTAIDKNTTDIADNKTAIDKNTTDIADNKTAIDKNTTDIADNKTAIDKNTTDIADNKTAIDKNTADITSNTAAIDKNTQDITKQGETLKDISTNLESGTLGLVQLSANGEEVILSDKAKDAKAFNLGNKTLNGVKTGKLSADSTEAVNGSQLHATNQMVKTNTDNIAKNTADIADNKTAISKNTQDITENKNAITTITKNIDSGSLGLVQLSADNQKIVLNSKADSARVFEFNNRTLSGVSAGRIAADSTEAVNGSQLHTTNQSVAKNTQKIQENSDKIAQHDTAIAQNTKDIQANTDKLTQHDKMLNQNSQDIKENTNRLNDHDKEIAQSKQDIKANTEKLAEHDSAISKNTSDIQKNTVALDKQGSEIARLSSEMGDAGALKMSRDGESINLSDKAKGVKSINFGDKQLSGIADAKNDSDAVNLAQMKRGNAETLKSANTYTDERVNQLGEFTENGLNRLNTKIDDLDKKVDKGFAANAALSGLFQPYGVGKMNLTAGVGGYKDESAVAVGMGYRINENVAIKGGVAASTGTGSSTMYNASVNFEW</sequence>
<dbReference type="OrthoDB" id="8607186at2"/>
<reference evidence="16 17" key="1">
    <citation type="submission" date="2019-03" db="EMBL/GenBank/DDBJ databases">
        <title>Genomic analyses of the natural microbiome of Caenorhabditis elegans.</title>
        <authorList>
            <person name="Samuel B."/>
        </authorList>
    </citation>
    <scope>NUCLEOTIDE SEQUENCE [LARGE SCALE GENOMIC DNA]</scope>
    <source>
        <strain evidence="16 17">JUb102</strain>
    </source>
</reference>
<dbReference type="InterPro" id="IPR045584">
    <property type="entry name" value="Pilin-like"/>
</dbReference>
<dbReference type="InterPro" id="IPR011049">
    <property type="entry name" value="Serralysin-like_metalloprot_C"/>
</dbReference>
<feature type="domain" description="ESPR" evidence="15">
    <location>
        <begin position="1"/>
        <end position="28"/>
    </location>
</feature>
<feature type="domain" description="Trimeric autotransporter adhesin YadA-like C-terminal membrane anchor" evidence="13">
    <location>
        <begin position="1110"/>
        <end position="1171"/>
    </location>
</feature>
<dbReference type="AlphaFoldDB" id="A0A4R3NKK2"/>
<feature type="domain" description="Trimeric autotransporter adhesin YadA-like stalk" evidence="14">
    <location>
        <begin position="362"/>
        <end position="402"/>
    </location>
</feature>
<dbReference type="Pfam" id="PF03895">
    <property type="entry name" value="YadA_anchor"/>
    <property type="match status" value="1"/>
</dbReference>
<feature type="domain" description="Trimeric autotransporter adhesin YadA-like stalk" evidence="14">
    <location>
        <begin position="861"/>
        <end position="901"/>
    </location>
</feature>
<comment type="similarity">
    <text evidence="3">Belongs to the autotransporter-2 (AT-2) (TC 1.B.40) family.</text>
</comment>
<evidence type="ECO:0000256" key="4">
    <source>
        <dbReference type="ARBA" id="ARBA00022448"/>
    </source>
</evidence>
<feature type="domain" description="Trimeric autotransporter adhesin YadA-like stalk" evidence="14">
    <location>
        <begin position="1033"/>
        <end position="1072"/>
    </location>
</feature>
<protein>
    <submittedName>
        <fullName evidence="16">Type V secretion system putative substrate protein</fullName>
    </submittedName>
</protein>
<evidence type="ECO:0000256" key="7">
    <source>
        <dbReference type="ARBA" id="ARBA00022729"/>
    </source>
</evidence>
<dbReference type="GO" id="GO:0009986">
    <property type="term" value="C:cell surface"/>
    <property type="evidence" value="ECO:0007669"/>
    <property type="project" value="UniProtKB-SubCell"/>
</dbReference>
<dbReference type="PANTHER" id="PTHR36975">
    <property type="match status" value="1"/>
</dbReference>
<evidence type="ECO:0000256" key="6">
    <source>
        <dbReference type="ARBA" id="ARBA00022692"/>
    </source>
</evidence>
<feature type="domain" description="Trimeric autotransporter adhesin YadA-like stalk" evidence="14">
    <location>
        <begin position="571"/>
        <end position="613"/>
    </location>
</feature>
<evidence type="ECO:0000256" key="9">
    <source>
        <dbReference type="ARBA" id="ARBA00023136"/>
    </source>
</evidence>